<proteinExistence type="predicted"/>
<dbReference type="AlphaFoldDB" id="A0A0N0VAI6"/>
<dbReference type="GO" id="GO:0004850">
    <property type="term" value="F:uridine phosphorylase activity"/>
    <property type="evidence" value="ECO:0007669"/>
    <property type="project" value="UniProtKB-EC"/>
</dbReference>
<dbReference type="GO" id="GO:0009116">
    <property type="term" value="P:nucleoside metabolic process"/>
    <property type="evidence" value="ECO:0007669"/>
    <property type="project" value="InterPro"/>
</dbReference>
<protein>
    <recommendedName>
        <fullName evidence="2">Uridine phosphorylase</fullName>
        <ecNumber evidence="1">2.4.2.3</ecNumber>
    </recommendedName>
</protein>
<dbReference type="PANTHER" id="PTHR43691:SF11">
    <property type="entry name" value="FI09636P-RELATED"/>
    <property type="match status" value="1"/>
</dbReference>
<organism evidence="5 6">
    <name type="scientific">Streptococcus suis</name>
    <dbReference type="NCBI Taxonomy" id="1307"/>
    <lineage>
        <taxon>Bacteria</taxon>
        <taxon>Bacillati</taxon>
        <taxon>Bacillota</taxon>
        <taxon>Bacilli</taxon>
        <taxon>Lactobacillales</taxon>
        <taxon>Streptococcaceae</taxon>
        <taxon>Streptococcus</taxon>
    </lineage>
</organism>
<reference evidence="5 6" key="1">
    <citation type="submission" date="2016-02" db="EMBL/GenBank/DDBJ databases">
        <authorList>
            <consortium name="Pathogen Informatics"/>
        </authorList>
    </citation>
    <scope>NUCLEOTIDE SEQUENCE [LARGE SCALE GENOMIC DNA]</scope>
    <source>
        <strain evidence="5 6">SS999</strain>
    </source>
</reference>
<evidence type="ECO:0000256" key="1">
    <source>
        <dbReference type="ARBA" id="ARBA00011888"/>
    </source>
</evidence>
<dbReference type="Pfam" id="PF01048">
    <property type="entry name" value="PNP_UDP_1"/>
    <property type="match status" value="1"/>
</dbReference>
<keyword evidence="5" id="KW-0808">Transferase</keyword>
<dbReference type="InterPro" id="IPR035994">
    <property type="entry name" value="Nucleoside_phosphorylase_sf"/>
</dbReference>
<dbReference type="SUPFAM" id="SSF53167">
    <property type="entry name" value="Purine and uridine phosphorylases"/>
    <property type="match status" value="1"/>
</dbReference>
<dbReference type="RefSeq" id="WP_024394340.1">
    <property type="nucleotide sequence ID" value="NZ_BCBZ01000012.1"/>
</dbReference>
<evidence type="ECO:0000313" key="6">
    <source>
        <dbReference type="Proteomes" id="UP000075182"/>
    </source>
</evidence>
<feature type="domain" description="Nucleoside phosphorylase" evidence="4">
    <location>
        <begin position="16"/>
        <end position="210"/>
    </location>
</feature>
<dbReference type="GO" id="GO:0005829">
    <property type="term" value="C:cytosol"/>
    <property type="evidence" value="ECO:0007669"/>
    <property type="project" value="TreeGrafter"/>
</dbReference>
<evidence type="ECO:0000313" key="5">
    <source>
        <dbReference type="EMBL" id="CYX67037.1"/>
    </source>
</evidence>
<dbReference type="PANTHER" id="PTHR43691">
    <property type="entry name" value="URIDINE PHOSPHORYLASE"/>
    <property type="match status" value="1"/>
</dbReference>
<accession>A0A0N0VAI6</accession>
<evidence type="ECO:0000259" key="4">
    <source>
        <dbReference type="Pfam" id="PF01048"/>
    </source>
</evidence>
<dbReference type="CDD" id="cd17767">
    <property type="entry name" value="UP_EcUdp-like"/>
    <property type="match status" value="1"/>
</dbReference>
<dbReference type="EMBL" id="FIMD01000007">
    <property type="protein sequence ID" value="CYX67037.1"/>
    <property type="molecule type" value="Genomic_DNA"/>
</dbReference>
<evidence type="ECO:0000256" key="2">
    <source>
        <dbReference type="ARBA" id="ARBA00021980"/>
    </source>
</evidence>
<dbReference type="EC" id="2.4.2.3" evidence="1"/>
<evidence type="ECO:0000256" key="3">
    <source>
        <dbReference type="ARBA" id="ARBA00048447"/>
    </source>
</evidence>
<keyword evidence="5" id="KW-0328">Glycosyltransferase</keyword>
<comment type="catalytic activity">
    <reaction evidence="3">
        <text>uridine + phosphate = alpha-D-ribose 1-phosphate + uracil</text>
        <dbReference type="Rhea" id="RHEA:24388"/>
        <dbReference type="ChEBI" id="CHEBI:16704"/>
        <dbReference type="ChEBI" id="CHEBI:17568"/>
        <dbReference type="ChEBI" id="CHEBI:43474"/>
        <dbReference type="ChEBI" id="CHEBI:57720"/>
        <dbReference type="EC" id="2.4.2.3"/>
    </reaction>
</comment>
<gene>
    <name evidence="5" type="primary">udp_2</name>
    <name evidence="5" type="ORF">ERS132536_01106</name>
</gene>
<dbReference type="PATRIC" id="fig|1307.472.peg.546"/>
<sequence>MVLQPDIRCDIEQGARYAILPGDPQRVDRVAEFLDSVEFIAFNREHKTMRGSYKGVPVLVTSTGMWGASTGIAVEELARIGVECMIRIGSCGALQPEMQMGDLVILNGAVRDEGTSRAYVDPIFPVVPDPDVLFALRGTAMNQGFAHHVGIARSHDSFYIDNELEVDHFWSKKGVLAGDMESAALFTIGSLRGIKTGSILNTVALYDGELKDEINQYVSGENRVTQGEKNEILTTLEAIVMLEKQRKG</sequence>
<dbReference type="Proteomes" id="UP000075182">
    <property type="component" value="Unassembled WGS sequence"/>
</dbReference>
<dbReference type="Gene3D" id="3.40.50.1580">
    <property type="entry name" value="Nucleoside phosphorylase domain"/>
    <property type="match status" value="1"/>
</dbReference>
<dbReference type="InterPro" id="IPR000845">
    <property type="entry name" value="Nucleoside_phosphorylase_d"/>
</dbReference>
<name>A0A0N0VAI6_STRSU</name>